<dbReference type="Proteomes" id="UP001153678">
    <property type="component" value="Unassembled WGS sequence"/>
</dbReference>
<keyword evidence="2" id="KW-1185">Reference proteome</keyword>
<organism evidence="1 2">
    <name type="scientific">Funneliformis geosporum</name>
    <dbReference type="NCBI Taxonomy" id="1117311"/>
    <lineage>
        <taxon>Eukaryota</taxon>
        <taxon>Fungi</taxon>
        <taxon>Fungi incertae sedis</taxon>
        <taxon>Mucoromycota</taxon>
        <taxon>Glomeromycotina</taxon>
        <taxon>Glomeromycetes</taxon>
        <taxon>Glomerales</taxon>
        <taxon>Glomeraceae</taxon>
        <taxon>Funneliformis</taxon>
    </lineage>
</organism>
<accession>A0A9W4SKV8</accession>
<evidence type="ECO:0000313" key="1">
    <source>
        <dbReference type="EMBL" id="CAI2172024.1"/>
    </source>
</evidence>
<dbReference type="EMBL" id="CAMKVN010000888">
    <property type="protein sequence ID" value="CAI2172024.1"/>
    <property type="molecule type" value="Genomic_DNA"/>
</dbReference>
<gene>
    <name evidence="1" type="ORF">FWILDA_LOCUS5372</name>
</gene>
<protein>
    <submittedName>
        <fullName evidence="1">3989_t:CDS:1</fullName>
    </submittedName>
</protein>
<reference evidence="1" key="1">
    <citation type="submission" date="2022-08" db="EMBL/GenBank/DDBJ databases">
        <authorList>
            <person name="Kallberg Y."/>
            <person name="Tangrot J."/>
            <person name="Rosling A."/>
        </authorList>
    </citation>
    <scope>NUCLEOTIDE SEQUENCE</scope>
    <source>
        <strain evidence="1">Wild A</strain>
    </source>
</reference>
<proteinExistence type="predicted"/>
<evidence type="ECO:0000313" key="2">
    <source>
        <dbReference type="Proteomes" id="UP001153678"/>
    </source>
</evidence>
<dbReference type="AlphaFoldDB" id="A0A9W4SKV8"/>
<comment type="caution">
    <text evidence="1">The sequence shown here is derived from an EMBL/GenBank/DDBJ whole genome shotgun (WGS) entry which is preliminary data.</text>
</comment>
<name>A0A9W4SKV8_9GLOM</name>
<sequence>MTIAEKRGVEPLRNAGFAKLVMIIVIYNTTVQNPVISIPRQLFT</sequence>